<comment type="caution">
    <text evidence="1">The sequence shown here is derived from an EMBL/GenBank/DDBJ whole genome shotgun (WGS) entry which is preliminary data.</text>
</comment>
<evidence type="ECO:0000313" key="2">
    <source>
        <dbReference type="Proteomes" id="UP000280819"/>
    </source>
</evidence>
<dbReference type="Proteomes" id="UP000280819">
    <property type="component" value="Unassembled WGS sequence"/>
</dbReference>
<name>A0A3P1SZT7_9ACTN</name>
<organism evidence="1 2">
    <name type="scientific">Arachnia propionica</name>
    <dbReference type="NCBI Taxonomy" id="1750"/>
    <lineage>
        <taxon>Bacteria</taxon>
        <taxon>Bacillati</taxon>
        <taxon>Actinomycetota</taxon>
        <taxon>Actinomycetes</taxon>
        <taxon>Propionibacteriales</taxon>
        <taxon>Propionibacteriaceae</taxon>
        <taxon>Arachnia</taxon>
    </lineage>
</organism>
<reference evidence="1 2" key="1">
    <citation type="submission" date="2018-11" db="EMBL/GenBank/DDBJ databases">
        <title>Genomes From Bacteria Associated with the Canine Oral Cavity: a Test Case for Automated Genome-Based Taxonomic Assignment.</title>
        <authorList>
            <person name="Coil D.A."/>
            <person name="Jospin G."/>
            <person name="Darling A.E."/>
            <person name="Wallis C."/>
            <person name="Davis I.J."/>
            <person name="Harris S."/>
            <person name="Eisen J.A."/>
            <person name="Holcombe L.J."/>
            <person name="O'Flynn C."/>
        </authorList>
    </citation>
    <scope>NUCLEOTIDE SEQUENCE [LARGE SCALE GENOMIC DNA]</scope>
    <source>
        <strain evidence="1 2">OH887_COT-365</strain>
    </source>
</reference>
<protein>
    <submittedName>
        <fullName evidence="1">IS630 family transposase</fullName>
    </submittedName>
</protein>
<sequence length="67" mass="7739">MDDVVISGDEFRILQDYKRGGPHKLMQAKAEAILLLSRRVDVETVAEMAERQVSTILSWVRDWHATR</sequence>
<feature type="non-terminal residue" evidence="1">
    <location>
        <position position="67"/>
    </location>
</feature>
<accession>A0A3P1SZT7</accession>
<proteinExistence type="predicted"/>
<gene>
    <name evidence="1" type="ORF">EII34_15690</name>
</gene>
<evidence type="ECO:0000313" key="1">
    <source>
        <dbReference type="EMBL" id="RRD02624.1"/>
    </source>
</evidence>
<dbReference type="AlphaFoldDB" id="A0A3P1SZT7"/>
<dbReference type="EMBL" id="RQZG01000042">
    <property type="protein sequence ID" value="RRD02624.1"/>
    <property type="molecule type" value="Genomic_DNA"/>
</dbReference>